<name>A0A077DFR0_9BURK</name>
<organism evidence="3 4">
    <name type="scientific">Basilea psittacipulmonis DSM 24701</name>
    <dbReference type="NCBI Taxonomy" id="1072685"/>
    <lineage>
        <taxon>Bacteria</taxon>
        <taxon>Pseudomonadati</taxon>
        <taxon>Pseudomonadota</taxon>
        <taxon>Betaproteobacteria</taxon>
        <taxon>Burkholderiales</taxon>
        <taxon>Alcaligenaceae</taxon>
        <taxon>Basilea</taxon>
    </lineage>
</organism>
<feature type="compositionally biased region" description="Polar residues" evidence="1">
    <location>
        <begin position="463"/>
        <end position="485"/>
    </location>
</feature>
<dbReference type="EMBL" id="CP009238">
    <property type="protein sequence ID" value="AIL32008.1"/>
    <property type="molecule type" value="Genomic_DNA"/>
</dbReference>
<dbReference type="Gene3D" id="2.40.128.130">
    <property type="entry name" value="Autotransporter beta-domain"/>
    <property type="match status" value="1"/>
</dbReference>
<evidence type="ECO:0000313" key="4">
    <source>
        <dbReference type="Proteomes" id="UP000028945"/>
    </source>
</evidence>
<accession>A0A077DFR0</accession>
<gene>
    <name evidence="3" type="ORF">IX83_00530</name>
</gene>
<dbReference type="Gene3D" id="2.160.20.20">
    <property type="match status" value="1"/>
</dbReference>
<dbReference type="eggNOG" id="COG3468">
    <property type="taxonomic scope" value="Bacteria"/>
</dbReference>
<protein>
    <recommendedName>
        <fullName evidence="2">Autotransporter domain-containing protein</fullName>
    </recommendedName>
</protein>
<dbReference type="KEGG" id="bpsi:IX83_00530"/>
<dbReference type="SUPFAM" id="SSF103515">
    <property type="entry name" value="Autotransporter"/>
    <property type="match status" value="1"/>
</dbReference>
<dbReference type="SMART" id="SM00869">
    <property type="entry name" value="Autotransporter"/>
    <property type="match status" value="1"/>
</dbReference>
<evidence type="ECO:0000256" key="1">
    <source>
        <dbReference type="SAM" id="MobiDB-lite"/>
    </source>
</evidence>
<dbReference type="HOGENOM" id="CLU_228062_0_0_4"/>
<dbReference type="PROSITE" id="PS51208">
    <property type="entry name" value="AUTOTRANSPORTER"/>
    <property type="match status" value="1"/>
</dbReference>
<feature type="domain" description="Autotransporter" evidence="2">
    <location>
        <begin position="2286"/>
        <end position="2566"/>
    </location>
</feature>
<reference evidence="3 4" key="1">
    <citation type="journal article" date="2014" name="BMC Genomics">
        <title>A genomic perspective on a new bacterial genus and species from the Alcaligenaceae family, Basilea psittacipulmonis.</title>
        <authorList>
            <person name="Whiteson K.L."/>
            <person name="Hernandez D."/>
            <person name="Lazarevic V."/>
            <person name="Gaia N."/>
            <person name="Farinelli L."/>
            <person name="Francois P."/>
            <person name="Pilo P."/>
            <person name="Frey J."/>
            <person name="Schrenzel J."/>
        </authorList>
    </citation>
    <scope>NUCLEOTIDE SEQUENCE [LARGE SCALE GENOMIC DNA]</scope>
    <source>
        <strain evidence="3 4">DSM 24701</strain>
    </source>
</reference>
<evidence type="ECO:0000313" key="3">
    <source>
        <dbReference type="EMBL" id="AIL32008.1"/>
    </source>
</evidence>
<dbReference type="STRING" id="1072685.IX83_00530"/>
<dbReference type="InterPro" id="IPR012332">
    <property type="entry name" value="Autotransporter_pectin_lyase_C"/>
</dbReference>
<sequence>MVQPLQSVRGGTATITCTGDTAGQRQKITDDNTIFTVDSGASLKITGAEDKRAGLETTLDYSGSGSGLGVVIDLDNKNYSGTNNVNNATIINKGTIAWNEANKTGELIKFGKIGSQAPTATKLSLTNEADATISLDVGDSSKASKVRVIHTAVYPDNPTDPNDYSTSIINKGTISATNATTPVSSSGIMQGIYAGNYNPSVTNSGTISVKSTDAKVDVDGLLFNTTTVTNGQPIVNNEAGGKITVEGLKQSSGVRSTTAQSALEMTNAGEITVTGQKSYGINTTTNNGATTIENKGKITSKGVLAGQTLAEAYGVYINSQYNGYSKADGNLTVGVTNEGTIDVSSEIGTATTIATTDRNKFSKAVGVYGYISGTDNDVTLTNKGTGSAIKVTGPQAVGMYASVNAAGNATTTNEGNITVTQNAKGIQEDLYLYSNSVGMYAFSREGNATAVNTGTITLKGEESNGQSSYYDSKEISGSTNNNTESGLYPDNPKLVGIMANGQNATVTNSASINATSTLYGVRSVGIALEFAPNESYRRKSLSNYEVKNSGAIDVSGVGAGGILGRSFGKITITNEATGTIKATSNSYAGVDTTKTKIDNAVGIQGFSFTNDVSIDNKADVTATANDTSTNLNGGAFGIYGAAAASITSRNNTAPLSGNLTIKNTGNVKVSGQTSTVGIFGESYNNTYFKDPTTVKIENSGDISITKNPSSSTSFAAGIYASANTTTSTVEVKNTASKLDINANTATDNAKSATSRSSAEMQGIIAKGKSAKVENSAVITANSNLAGLNMTGIRLYAGDGDATLTNTAKITATQTGKMEASATYPTGDDIYSAAIKVTNRGATEIKNNGAISLAGNLVSDVSSVFNNAGNSQNLNNIYSDYVRKLMGIYVKNYSSTDTPTVENTGDIKGESKLFATQITGVYVNSNSVATDGVIKNTGGEIDLKGASAVGLMSYANKGKAEITSTGTKIKVTSQANTEADAASKSEFLRVGPAVGIYARSTSGVANITNQAVIEAEGPTATAIETYSGSNTTSVTNGAALTVTGNVATGIKAYGSTTAAGEATKVTNSADITITRTPSNTTTSSAAIYAQAGGKGDVKVENTNTASKITLTANAASDNTTGGGTLYGIYASGQGKSTVVNKATIVGNSNLTSQSITGIYASASSLAAGDVSVDTDKDINLTARTVTGISAQNGNGSTALNLTKGNITVTAQPVTSNTSYGSDTVGSATGIQVSASGTGNEAKVENAVAVMAKAIVDAATYGASVGKYETALGIKVNGGSGTNATLVNKGAITTEGASSIGLMATAYSSTTIAKVENNAAITTTQKGKNISGVASNISAAIMGTAQYANVDVTNNGAITLNGEALSDDTTVATTPTLSTTESKLVGIYGELTNSSNTKELTVKNNAAITGTSTLDSTSVVGVLATSEGNGTVKIINDTSDSTINLTGASVAGLMTSGGQNIDIQSKGGDITVTATADKGVAKGIFINTNSAVITGTSDLTNKALVGIRAASNGSGGASVTNKGNIALTHDQSAVQGNKQGFESVGIYASSSTSVAKIENTGATVTVENPISFGQVNSRALKAEGATKAEVTNDSALTIKKTASVYAEGIRATANATTGTATVNNKGEINVESSASNAYAAGIYSTAGEVTVENTANITSVADSSNNYAAGIVSTNSSATDVTLKNLNNAVIKATNNGTGSARGIYATASTTKGTVKIETAAGTSIVTDNAAGKAQGLYVASALNSNIQNNGTITATTAKDAYGIQDGSLNSVITNTADIKATGTSSAYGMYVENTTSKTVGGTTKQQCFGNFCFDVTEGGTNVFTSNLVSSNITNDANLTVKANNATDSAGIYVGFGADTTAASITNTKTIELTGSSDKATSLRRSAITFASDGNTAKATFTVDNSGTIQSDDNSYAITLSQIANPATGAIEDNETNIAITNTGTISSALGVKTQAGADSYTQTGSNSMFEGVLDMDKGDDVATFEDGYIIGKIYMGEGSDTVSIASNVDTTGLTVLDGGDDYGTADGWVDTLILNGERQIFTDNQGTTATSRAGNTGINLLDWENIDLGDGTTESVATLAGNLEAETVNIANNATLKMSEDINSPTIKGSVVNSGTIDLTGNKQTGDTLTIDGNYTGNSGSTIKLNFVLNDDKEFAASDNVVITGTASGESTVELLGEDNTAVVLDGNAEEVSLATSKLPIISVQGNSDFQVTDFKLTGTLETTGASDVKLVRNGANNYYWGPSYAWVTNRVGANATNYLGMIRVNQEQGFMTLSTYHERRGDNIYTYPENKQSWGRIYGRHISQDGAQFIGLDTNFYGIQIGHDFRIRYNENGRRDQTGVYFAYNQASADFMNYTRDDPKTGRGTAKNFSLGITHTRLYANMTYIDLVAQVSHTRNKYKPIAKEARGQDTWGYALSAEYGRPFVINERRALDNAYTTRWTIEPQAQLVYQYMHMNDFRDETREIATNVQHALRGRLGARAVYHTNEKNTVYAVANIWHDFLKPRKMNIGEDAIRETYASTWGELGVGSSMKFNRNTAIYGDVRYERSLSGTKRHGVRGTVGLSYNWK</sequence>
<keyword evidence="4" id="KW-1185">Reference proteome</keyword>
<dbReference type="InterPro" id="IPR005546">
    <property type="entry name" value="Autotransporte_beta"/>
</dbReference>
<proteinExistence type="predicted"/>
<dbReference type="InterPro" id="IPR036709">
    <property type="entry name" value="Autotransporte_beta_dom_sf"/>
</dbReference>
<feature type="region of interest" description="Disordered" evidence="1">
    <location>
        <begin position="459"/>
        <end position="486"/>
    </location>
</feature>
<evidence type="ECO:0000259" key="2">
    <source>
        <dbReference type="PROSITE" id="PS51208"/>
    </source>
</evidence>
<dbReference type="Proteomes" id="UP000028945">
    <property type="component" value="Chromosome"/>
</dbReference>